<dbReference type="AlphaFoldDB" id="A0A2P8DX30"/>
<dbReference type="PROSITE" id="PS51462">
    <property type="entry name" value="NUDIX"/>
    <property type="match status" value="1"/>
</dbReference>
<evidence type="ECO:0000256" key="3">
    <source>
        <dbReference type="ARBA" id="ARBA00022801"/>
    </source>
</evidence>
<dbReference type="PRINTS" id="PR00502">
    <property type="entry name" value="NUDIXFAMILY"/>
</dbReference>
<evidence type="ECO:0000313" key="7">
    <source>
        <dbReference type="EMBL" id="PSL01786.1"/>
    </source>
</evidence>
<comment type="caution">
    <text evidence="7">The sequence shown here is derived from an EMBL/GenBank/DDBJ whole genome shotgun (WGS) entry which is preliminary data.</text>
</comment>
<dbReference type="PROSITE" id="PS00893">
    <property type="entry name" value="NUDIX_BOX"/>
    <property type="match status" value="1"/>
</dbReference>
<gene>
    <name evidence="7" type="ORF">CLV30_11225</name>
</gene>
<dbReference type="InterPro" id="IPR020084">
    <property type="entry name" value="NUDIX_hydrolase_CS"/>
</dbReference>
<dbReference type="EMBL" id="PYGE01000012">
    <property type="protein sequence ID" value="PSL01786.1"/>
    <property type="molecule type" value="Genomic_DNA"/>
</dbReference>
<dbReference type="Gene3D" id="3.90.79.10">
    <property type="entry name" value="Nucleoside Triphosphate Pyrophosphohydrolase"/>
    <property type="match status" value="1"/>
</dbReference>
<name>A0A2P8DX30_9ACTN</name>
<dbReference type="PANTHER" id="PTHR43222">
    <property type="entry name" value="NUDIX HYDROLASE 23"/>
    <property type="match status" value="1"/>
</dbReference>
<dbReference type="InterPro" id="IPR000086">
    <property type="entry name" value="NUDIX_hydrolase_dom"/>
</dbReference>
<dbReference type="CDD" id="cd04663">
    <property type="entry name" value="NUDIX_Hydrolase"/>
    <property type="match status" value="1"/>
</dbReference>
<dbReference type="PANTHER" id="PTHR43222:SF2">
    <property type="entry name" value="NUDIX HYDROLASE 23, CHLOROPLASTIC"/>
    <property type="match status" value="1"/>
</dbReference>
<evidence type="ECO:0000256" key="5">
    <source>
        <dbReference type="RuleBase" id="RU003476"/>
    </source>
</evidence>
<dbReference type="OrthoDB" id="177518at2"/>
<evidence type="ECO:0000259" key="6">
    <source>
        <dbReference type="PROSITE" id="PS51462"/>
    </source>
</evidence>
<dbReference type="Pfam" id="PF00293">
    <property type="entry name" value="NUDIX"/>
    <property type="match status" value="1"/>
</dbReference>
<evidence type="ECO:0000256" key="2">
    <source>
        <dbReference type="ARBA" id="ARBA00005582"/>
    </source>
</evidence>
<keyword evidence="4" id="KW-0460">Magnesium</keyword>
<organism evidence="7 8">
    <name type="scientific">Haloactinopolyspora alba</name>
    <dbReference type="NCBI Taxonomy" id="648780"/>
    <lineage>
        <taxon>Bacteria</taxon>
        <taxon>Bacillati</taxon>
        <taxon>Actinomycetota</taxon>
        <taxon>Actinomycetes</taxon>
        <taxon>Jiangellales</taxon>
        <taxon>Jiangellaceae</taxon>
        <taxon>Haloactinopolyspora</taxon>
    </lineage>
</organism>
<comment type="similarity">
    <text evidence="2 5">Belongs to the Nudix hydrolase family.</text>
</comment>
<evidence type="ECO:0000256" key="4">
    <source>
        <dbReference type="ARBA" id="ARBA00022842"/>
    </source>
</evidence>
<sequence length="150" mass="16464">MQKVVGYVVSDGRLLVFTHDDFPLEVTGVQVPAGTIESGEQPAAAVAREVWEETGVDVRIVRALGVEQYDMWPSKPELHERYFFQLAPRGDSLAERWRAGEELPSDGGAPQWWTCQWIPLEQAHVLCNGFGARLGEIILGASDGTTVEGG</sequence>
<keyword evidence="8" id="KW-1185">Reference proteome</keyword>
<evidence type="ECO:0000256" key="1">
    <source>
        <dbReference type="ARBA" id="ARBA00001946"/>
    </source>
</evidence>
<keyword evidence="3 5" id="KW-0378">Hydrolase</keyword>
<dbReference type="SUPFAM" id="SSF55811">
    <property type="entry name" value="Nudix"/>
    <property type="match status" value="1"/>
</dbReference>
<comment type="cofactor">
    <cofactor evidence="1">
        <name>Mg(2+)</name>
        <dbReference type="ChEBI" id="CHEBI:18420"/>
    </cofactor>
</comment>
<dbReference type="GO" id="GO:0016787">
    <property type="term" value="F:hydrolase activity"/>
    <property type="evidence" value="ECO:0007669"/>
    <property type="project" value="UniProtKB-KW"/>
</dbReference>
<proteinExistence type="inferred from homology"/>
<reference evidence="7 8" key="1">
    <citation type="submission" date="2018-03" db="EMBL/GenBank/DDBJ databases">
        <title>Genomic Encyclopedia of Archaeal and Bacterial Type Strains, Phase II (KMG-II): from individual species to whole genera.</title>
        <authorList>
            <person name="Goeker M."/>
        </authorList>
    </citation>
    <scope>NUCLEOTIDE SEQUENCE [LARGE SCALE GENOMIC DNA]</scope>
    <source>
        <strain evidence="7 8">DSM 45211</strain>
    </source>
</reference>
<feature type="domain" description="Nudix hydrolase" evidence="6">
    <location>
        <begin position="1"/>
        <end position="140"/>
    </location>
</feature>
<dbReference type="InterPro" id="IPR015797">
    <property type="entry name" value="NUDIX_hydrolase-like_dom_sf"/>
</dbReference>
<dbReference type="Proteomes" id="UP000243528">
    <property type="component" value="Unassembled WGS sequence"/>
</dbReference>
<protein>
    <submittedName>
        <fullName evidence="7">8-oxo-dGTP pyrophosphatase MutT (NUDIX family)</fullName>
    </submittedName>
</protein>
<accession>A0A2P8DX30</accession>
<evidence type="ECO:0000313" key="8">
    <source>
        <dbReference type="Proteomes" id="UP000243528"/>
    </source>
</evidence>
<dbReference type="InterPro" id="IPR020476">
    <property type="entry name" value="Nudix_hydrolase"/>
</dbReference>